<dbReference type="OrthoDB" id="4764762at2"/>
<feature type="region of interest" description="Disordered" evidence="1">
    <location>
        <begin position="194"/>
        <end position="223"/>
    </location>
</feature>
<accession>A0A1X2EII4</accession>
<name>A0A1X2EII4_9MYCO</name>
<dbReference type="InterPro" id="IPR000084">
    <property type="entry name" value="PE-PGRS_N"/>
</dbReference>
<evidence type="ECO:0008006" key="6">
    <source>
        <dbReference type="Google" id="ProtNLM"/>
    </source>
</evidence>
<evidence type="ECO:0000259" key="3">
    <source>
        <dbReference type="Pfam" id="PF12484"/>
    </source>
</evidence>
<feature type="domain" description="PE" evidence="2">
    <location>
        <begin position="4"/>
        <end position="94"/>
    </location>
</feature>
<keyword evidence="5" id="KW-1185">Reference proteome</keyword>
<feature type="domain" description="PPE family C-terminal" evidence="3">
    <location>
        <begin position="204"/>
        <end position="276"/>
    </location>
</feature>
<feature type="region of interest" description="Disordered" evidence="1">
    <location>
        <begin position="235"/>
        <end position="279"/>
    </location>
</feature>
<reference evidence="4 5" key="1">
    <citation type="submission" date="2016-01" db="EMBL/GenBank/DDBJ databases">
        <title>The new phylogeny of the genus Mycobacterium.</title>
        <authorList>
            <person name="Tarcisio F."/>
            <person name="Conor M."/>
            <person name="Antonella G."/>
            <person name="Elisabetta G."/>
            <person name="Giulia F.S."/>
            <person name="Sara T."/>
            <person name="Anna F."/>
            <person name="Clotilde B."/>
            <person name="Roberto B."/>
            <person name="Veronica D.S."/>
            <person name="Fabio R."/>
            <person name="Monica P."/>
            <person name="Olivier J."/>
            <person name="Enrico T."/>
            <person name="Nicola S."/>
        </authorList>
    </citation>
    <scope>NUCLEOTIDE SEQUENCE [LARGE SCALE GENOMIC DNA]</scope>
    <source>
        <strain evidence="4 5">DSM 44153</strain>
    </source>
</reference>
<dbReference type="STRING" id="1798.AWC30_11455"/>
<dbReference type="Pfam" id="PF00934">
    <property type="entry name" value="PE"/>
    <property type="match status" value="1"/>
</dbReference>
<evidence type="ECO:0000259" key="2">
    <source>
        <dbReference type="Pfam" id="PF00934"/>
    </source>
</evidence>
<gene>
    <name evidence="4" type="ORF">AWC30_11455</name>
</gene>
<protein>
    <recommendedName>
        <fullName evidence="6">PE domain-containing protein</fullName>
    </recommendedName>
</protein>
<dbReference type="AlphaFoldDB" id="A0A1X2EII4"/>
<evidence type="ECO:0000313" key="5">
    <source>
        <dbReference type="Proteomes" id="UP000193090"/>
    </source>
</evidence>
<dbReference type="EMBL" id="LQPZ01000029">
    <property type="protein sequence ID" value="ORX03135.1"/>
    <property type="molecule type" value="Genomic_DNA"/>
</dbReference>
<proteinExistence type="predicted"/>
<comment type="caution">
    <text evidence="4">The sequence shown here is derived from an EMBL/GenBank/DDBJ whole genome shotgun (WGS) entry which is preliminary data.</text>
</comment>
<feature type="compositionally biased region" description="Polar residues" evidence="1">
    <location>
        <begin position="212"/>
        <end position="223"/>
    </location>
</feature>
<dbReference type="Gene3D" id="1.10.287.850">
    <property type="entry name" value="HP0062-like domain"/>
    <property type="match status" value="1"/>
</dbReference>
<dbReference type="SUPFAM" id="SSF140459">
    <property type="entry name" value="PE/PPE dimer-like"/>
    <property type="match status" value="1"/>
</dbReference>
<dbReference type="InterPro" id="IPR038332">
    <property type="entry name" value="PPE_sf"/>
</dbReference>
<dbReference type="InterPro" id="IPR022171">
    <property type="entry name" value="PPE_C"/>
</dbReference>
<organism evidence="4 5">
    <name type="scientific">Mycolicibacillus trivialis</name>
    <dbReference type="NCBI Taxonomy" id="1798"/>
    <lineage>
        <taxon>Bacteria</taxon>
        <taxon>Bacillati</taxon>
        <taxon>Actinomycetota</taxon>
        <taxon>Actinomycetes</taxon>
        <taxon>Mycobacteriales</taxon>
        <taxon>Mycobacteriaceae</taxon>
        <taxon>Mycolicibacillus</taxon>
    </lineage>
</organism>
<feature type="compositionally biased region" description="Low complexity" evidence="1">
    <location>
        <begin position="235"/>
        <end position="253"/>
    </location>
</feature>
<dbReference type="RefSeq" id="WP_085110325.1">
    <property type="nucleotide sequence ID" value="NZ_JACKSN010000044.1"/>
</dbReference>
<dbReference type="Pfam" id="PF12484">
    <property type="entry name" value="PPE-SVP"/>
    <property type="match status" value="1"/>
</dbReference>
<sequence>MSFVTTRPEAMAAAASTLEGLGTAVNAHTTAAAGPTTGVAPAAADPVSALQATQFNAYGTLYQQISAQAAAIHQQVVNTLGSNAAAYGATESVNTLAAANPLAAAGNPLDPLRLFSGADGGPFGIVAAAIGNGGVIGAMQMSNFGSAASDFIQLGSNELVTDTQPEQEAAGIDHEQEATAVPLRANAGGAGVTQVAATGGQPTPRLSVPPSWGTTPTVQPGSATALTETAPAVAGEAPAGAVPAGLPGAAAGAAEHDSGGAGPARYAAKPNLTPRPPGV</sequence>
<dbReference type="Proteomes" id="UP000193090">
    <property type="component" value="Unassembled WGS sequence"/>
</dbReference>
<evidence type="ECO:0000256" key="1">
    <source>
        <dbReference type="SAM" id="MobiDB-lite"/>
    </source>
</evidence>
<evidence type="ECO:0000313" key="4">
    <source>
        <dbReference type="EMBL" id="ORX03135.1"/>
    </source>
</evidence>